<dbReference type="Proteomes" id="UP001055117">
    <property type="component" value="Unassembled WGS sequence"/>
</dbReference>
<keyword evidence="3" id="KW-1185">Reference proteome</keyword>
<evidence type="ECO:0000256" key="1">
    <source>
        <dbReference type="SAM" id="Phobius"/>
    </source>
</evidence>
<accession>A0ABQ4QJN3</accession>
<keyword evidence="1" id="KW-0472">Membrane</keyword>
<reference evidence="2 3" key="1">
    <citation type="journal article" date="2021" name="Front. Microbiol.">
        <title>Comprehensive Comparative Genomics and Phenotyping of Methylobacterium Species.</title>
        <authorList>
            <person name="Alessa O."/>
            <person name="Ogura Y."/>
            <person name="Fujitani Y."/>
            <person name="Takami H."/>
            <person name="Hayashi T."/>
            <person name="Sahin N."/>
            <person name="Tani A."/>
        </authorList>
    </citation>
    <scope>NUCLEOTIDE SEQUENCE [LARGE SCALE GENOMIC DNA]</scope>
    <source>
        <strain evidence="2 3">DSM 23679</strain>
    </source>
</reference>
<proteinExistence type="predicted"/>
<feature type="transmembrane region" description="Helical" evidence="1">
    <location>
        <begin position="21"/>
        <end position="44"/>
    </location>
</feature>
<evidence type="ECO:0000313" key="2">
    <source>
        <dbReference type="EMBL" id="GJD44959.1"/>
    </source>
</evidence>
<organism evidence="2 3">
    <name type="scientific">Methylobacterium cerastii</name>
    <dbReference type="NCBI Taxonomy" id="932741"/>
    <lineage>
        <taxon>Bacteria</taxon>
        <taxon>Pseudomonadati</taxon>
        <taxon>Pseudomonadota</taxon>
        <taxon>Alphaproteobacteria</taxon>
        <taxon>Hyphomicrobiales</taxon>
        <taxon>Methylobacteriaceae</taxon>
        <taxon>Methylobacterium</taxon>
    </lineage>
</organism>
<comment type="caution">
    <text evidence="2">The sequence shown here is derived from an EMBL/GenBank/DDBJ whole genome shotgun (WGS) entry which is preliminary data.</text>
</comment>
<keyword evidence="1" id="KW-0812">Transmembrane</keyword>
<dbReference type="EMBL" id="BPQG01000044">
    <property type="protein sequence ID" value="GJD44959.1"/>
    <property type="molecule type" value="Genomic_DNA"/>
</dbReference>
<evidence type="ECO:0000313" key="3">
    <source>
        <dbReference type="Proteomes" id="UP001055117"/>
    </source>
</evidence>
<gene>
    <name evidence="2" type="ORF">AFCDBAGC_2828</name>
</gene>
<protein>
    <submittedName>
        <fullName evidence="2">Uncharacterized protein</fullName>
    </submittedName>
</protein>
<name>A0ABQ4QJN3_9HYPH</name>
<keyword evidence="1" id="KW-1133">Transmembrane helix</keyword>
<sequence>MIPAIARSQAMPTNHRSSCGGAPILDLALCMILAVLVVGLLMLAL</sequence>